<dbReference type="EMBL" id="JBHSBL010000020">
    <property type="protein sequence ID" value="MFC4069101.1"/>
    <property type="molecule type" value="Genomic_DNA"/>
</dbReference>
<keyword evidence="3" id="KW-1185">Reference proteome</keyword>
<dbReference type="RefSeq" id="WP_378069997.1">
    <property type="nucleotide sequence ID" value="NZ_JBHSBL010000020.1"/>
</dbReference>
<organism evidence="2 3">
    <name type="scientific">Actinoplanes subglobosus</name>
    <dbReference type="NCBI Taxonomy" id="1547892"/>
    <lineage>
        <taxon>Bacteria</taxon>
        <taxon>Bacillati</taxon>
        <taxon>Actinomycetota</taxon>
        <taxon>Actinomycetes</taxon>
        <taxon>Micromonosporales</taxon>
        <taxon>Micromonosporaceae</taxon>
        <taxon>Actinoplanes</taxon>
    </lineage>
</organism>
<protein>
    <submittedName>
        <fullName evidence="2">DUF4232 domain-containing protein</fullName>
    </submittedName>
</protein>
<comment type="caution">
    <text evidence="2">The sequence shown here is derived from an EMBL/GenBank/DDBJ whole genome shotgun (WGS) entry which is preliminary data.</text>
</comment>
<name>A0ABV8J0M5_9ACTN</name>
<evidence type="ECO:0000259" key="1">
    <source>
        <dbReference type="Pfam" id="PF14016"/>
    </source>
</evidence>
<reference evidence="3" key="1">
    <citation type="journal article" date="2019" name="Int. J. Syst. Evol. Microbiol.">
        <title>The Global Catalogue of Microorganisms (GCM) 10K type strain sequencing project: providing services to taxonomists for standard genome sequencing and annotation.</title>
        <authorList>
            <consortium name="The Broad Institute Genomics Platform"/>
            <consortium name="The Broad Institute Genome Sequencing Center for Infectious Disease"/>
            <person name="Wu L."/>
            <person name="Ma J."/>
        </authorList>
    </citation>
    <scope>NUCLEOTIDE SEQUENCE [LARGE SCALE GENOMIC DNA]</scope>
    <source>
        <strain evidence="3">TBRC 5832</strain>
    </source>
</reference>
<evidence type="ECO:0000313" key="2">
    <source>
        <dbReference type="EMBL" id="MFC4069101.1"/>
    </source>
</evidence>
<evidence type="ECO:0000313" key="3">
    <source>
        <dbReference type="Proteomes" id="UP001595867"/>
    </source>
</evidence>
<dbReference type="InterPro" id="IPR025326">
    <property type="entry name" value="DUF4232"/>
</dbReference>
<gene>
    <name evidence="2" type="ORF">ACFO0C_29565</name>
</gene>
<accession>A0ABV8J0M5</accession>
<proteinExistence type="predicted"/>
<dbReference type="Proteomes" id="UP001595867">
    <property type="component" value="Unassembled WGS sequence"/>
</dbReference>
<sequence>MTRNSPRSSALRALMALTPALLVTGIAVALVGGGRASEAAAGAMPTAQSSETPAGAVSATVPSPACLTDDLAGTVTGQPGGAAREATLSLTNTADHTCEIHGWADVALVTPPGDVVRVPTRKLGTAGPAIILAPGAATESRLQWDTCTASGKGCGVGVTFQYIADPDSTGVAADLADLPEADNEGITVKSLRIYPLQPATT</sequence>
<feature type="domain" description="DUF4232" evidence="1">
    <location>
        <begin position="66"/>
        <end position="181"/>
    </location>
</feature>
<dbReference type="Pfam" id="PF14016">
    <property type="entry name" value="DUF4232"/>
    <property type="match status" value="1"/>
</dbReference>